<name>A0ABR8JDE9_9BACT</name>
<proteinExistence type="predicted"/>
<accession>A0ABR8JDE9</accession>
<reference evidence="1 2" key="1">
    <citation type="submission" date="2020-09" db="EMBL/GenBank/DDBJ databases">
        <authorList>
            <person name="Kim M.K."/>
        </authorList>
    </citation>
    <scope>NUCLEOTIDE SEQUENCE [LARGE SCALE GENOMIC DNA]</scope>
    <source>
        <strain evidence="1 2">BT646</strain>
    </source>
</reference>
<organism evidence="1 2">
    <name type="scientific">Hymenobacter duratus</name>
    <dbReference type="NCBI Taxonomy" id="2771356"/>
    <lineage>
        <taxon>Bacteria</taxon>
        <taxon>Pseudomonadati</taxon>
        <taxon>Bacteroidota</taxon>
        <taxon>Cytophagia</taxon>
        <taxon>Cytophagales</taxon>
        <taxon>Hymenobacteraceae</taxon>
        <taxon>Hymenobacter</taxon>
    </lineage>
</organism>
<dbReference type="Proteomes" id="UP000642468">
    <property type="component" value="Unassembled WGS sequence"/>
</dbReference>
<comment type="caution">
    <text evidence="1">The sequence shown here is derived from an EMBL/GenBank/DDBJ whole genome shotgun (WGS) entry which is preliminary data.</text>
</comment>
<dbReference type="EMBL" id="JACWZZ010000001">
    <property type="protein sequence ID" value="MBD2714861.1"/>
    <property type="molecule type" value="Genomic_DNA"/>
</dbReference>
<gene>
    <name evidence="1" type="ORF">IC231_07415</name>
</gene>
<evidence type="ECO:0000313" key="2">
    <source>
        <dbReference type="Proteomes" id="UP000642468"/>
    </source>
</evidence>
<evidence type="ECO:0000313" key="1">
    <source>
        <dbReference type="EMBL" id="MBD2714861.1"/>
    </source>
</evidence>
<protein>
    <recommendedName>
        <fullName evidence="3">Lipoprotein</fullName>
    </recommendedName>
</protein>
<sequence>MKITVWIAFLLLVNSCRHAEVKEASKLDFYQQQELQALLDISDAVFGKPTFEIRLPFKSLMIYRKIGKTKHEWLADSAAYANDTYTASIVYIADSLLPFFPSSRFENHKCYSGIKNAISIASDSRQYDGDLQLQSSIVHPALVEKLRLRKRSFIHKDGNAIRATIKKNGHVLMVSRVIFNRTFSSGYIYTAVHCPGECGGGMVYRIEKQNGKWQVISSDATWIS</sequence>
<evidence type="ECO:0008006" key="3">
    <source>
        <dbReference type="Google" id="ProtNLM"/>
    </source>
</evidence>
<dbReference type="RefSeq" id="WP_190783845.1">
    <property type="nucleotide sequence ID" value="NZ_JACWZZ010000001.1"/>
</dbReference>
<keyword evidence="2" id="KW-1185">Reference proteome</keyword>